<dbReference type="GO" id="GO:0009055">
    <property type="term" value="F:electron transfer activity"/>
    <property type="evidence" value="ECO:0007669"/>
    <property type="project" value="InterPro"/>
</dbReference>
<accession>U5QN45</accession>
<dbReference type="eggNOG" id="COG3474">
    <property type="taxonomic scope" value="Bacteria"/>
</dbReference>
<dbReference type="InterPro" id="IPR036909">
    <property type="entry name" value="Cyt_c-like_dom_sf"/>
</dbReference>
<evidence type="ECO:0000313" key="2">
    <source>
        <dbReference type="EMBL" id="AGY60402.1"/>
    </source>
</evidence>
<evidence type="ECO:0000313" key="3">
    <source>
        <dbReference type="Proteomes" id="UP000017396"/>
    </source>
</evidence>
<proteinExistence type="predicted"/>
<keyword evidence="3" id="KW-1185">Reference proteome</keyword>
<dbReference type="Gene3D" id="1.10.760.10">
    <property type="entry name" value="Cytochrome c-like domain"/>
    <property type="match status" value="1"/>
</dbReference>
<dbReference type="RefSeq" id="WP_023175748.1">
    <property type="nucleotide sequence ID" value="NC_022600.1"/>
</dbReference>
<dbReference type="OrthoDB" id="15625at2"/>
<protein>
    <recommendedName>
        <fullName evidence="4">Quinohemoprotein amine dehydrogenase alpha subunit haem binding domain-containing protein</fullName>
    </recommendedName>
</protein>
<dbReference type="AlphaFoldDB" id="U5QN45"/>
<reference evidence="2 3" key="1">
    <citation type="journal article" date="2013" name="PLoS ONE">
        <title>Cultivation and Complete Genome Sequencing of Gloeobacter kilaueensis sp. nov., from a Lava Cave in Kilauea Caldera, Hawai'i.</title>
        <authorList>
            <person name="Saw J.H."/>
            <person name="Schatz M."/>
            <person name="Brown M.V."/>
            <person name="Kunkel D.D."/>
            <person name="Foster J.S."/>
            <person name="Shick H."/>
            <person name="Christensen S."/>
            <person name="Hou S."/>
            <person name="Wan X."/>
            <person name="Donachie S.P."/>
        </authorList>
    </citation>
    <scope>NUCLEOTIDE SEQUENCE [LARGE SCALE GENOMIC DNA]</scope>
    <source>
        <strain evidence="3">JS</strain>
    </source>
</reference>
<dbReference type="Proteomes" id="UP000017396">
    <property type="component" value="Chromosome"/>
</dbReference>
<organism evidence="2 3">
    <name type="scientific">Gloeobacter kilaueensis (strain ATCC BAA-2537 / CCAP 1431/1 / ULC 316 / JS1)</name>
    <dbReference type="NCBI Taxonomy" id="1183438"/>
    <lineage>
        <taxon>Bacteria</taxon>
        <taxon>Bacillati</taxon>
        <taxon>Cyanobacteriota</taxon>
        <taxon>Cyanophyceae</taxon>
        <taxon>Gloeobacterales</taxon>
        <taxon>Gloeobacteraceae</taxon>
        <taxon>Gloeobacter</taxon>
    </lineage>
</organism>
<dbReference type="GO" id="GO:0020037">
    <property type="term" value="F:heme binding"/>
    <property type="evidence" value="ECO:0007669"/>
    <property type="project" value="InterPro"/>
</dbReference>
<feature type="chain" id="PRO_5004663895" description="Quinohemoprotein amine dehydrogenase alpha subunit haem binding domain-containing protein" evidence="1">
    <location>
        <begin position="24"/>
        <end position="104"/>
    </location>
</feature>
<dbReference type="SUPFAM" id="SSF46626">
    <property type="entry name" value="Cytochrome c"/>
    <property type="match status" value="1"/>
</dbReference>
<gene>
    <name evidence="2" type="ORF">GKIL_4156</name>
</gene>
<dbReference type="EMBL" id="CP003587">
    <property type="protein sequence ID" value="AGY60402.1"/>
    <property type="molecule type" value="Genomic_DNA"/>
</dbReference>
<feature type="signal peptide" evidence="1">
    <location>
        <begin position="1"/>
        <end position="23"/>
    </location>
</feature>
<dbReference type="STRING" id="1183438.GKIL_4156"/>
<sequence>MQTLRVGGLALIALGLLALLAQAGEELTLPEGPGRELVQTTCNGCHNLDLVRQQHLDRAAWERNLNLMVENGAGIEPQDREVILTYLVAHFGPASSGLGATMRP</sequence>
<evidence type="ECO:0000256" key="1">
    <source>
        <dbReference type="SAM" id="SignalP"/>
    </source>
</evidence>
<name>U5QN45_GLOK1</name>
<dbReference type="HOGENOM" id="CLU_2246131_0_0_3"/>
<dbReference type="KEGG" id="glj:GKIL_4156"/>
<keyword evidence="1" id="KW-0732">Signal</keyword>
<evidence type="ECO:0008006" key="4">
    <source>
        <dbReference type="Google" id="ProtNLM"/>
    </source>
</evidence>